<dbReference type="PANTHER" id="PTHR47152">
    <property type="entry name" value="SLR2084 PROTEIN-RELATED"/>
    <property type="match status" value="1"/>
</dbReference>
<dbReference type="InterPro" id="IPR012296">
    <property type="entry name" value="Nuclease_put_TT1808"/>
</dbReference>
<evidence type="ECO:0000313" key="3">
    <source>
        <dbReference type="Proteomes" id="UP000010366"/>
    </source>
</evidence>
<dbReference type="Gene3D" id="3.90.1570.10">
    <property type="entry name" value="tt1808, chain A"/>
    <property type="match status" value="1"/>
</dbReference>
<evidence type="ECO:0000313" key="2">
    <source>
        <dbReference type="EMBL" id="AFY91905.1"/>
    </source>
</evidence>
<keyword evidence="3" id="KW-1185">Reference proteome</keyword>
<dbReference type="Pfam" id="PF05685">
    <property type="entry name" value="Uma2"/>
    <property type="match status" value="1"/>
</dbReference>
<reference evidence="2 3" key="1">
    <citation type="submission" date="2012-05" db="EMBL/GenBank/DDBJ databases">
        <title>Finished chromosome of genome of Chamaesiphon sp. PCC 6605.</title>
        <authorList>
            <consortium name="US DOE Joint Genome Institute"/>
            <person name="Gugger M."/>
            <person name="Coursin T."/>
            <person name="Rippka R."/>
            <person name="Tandeau De Marsac N."/>
            <person name="Huntemann M."/>
            <person name="Wei C.-L."/>
            <person name="Han J."/>
            <person name="Detter J.C."/>
            <person name="Han C."/>
            <person name="Tapia R."/>
            <person name="Chen A."/>
            <person name="Kyrpides N."/>
            <person name="Mavromatis K."/>
            <person name="Markowitz V."/>
            <person name="Szeto E."/>
            <person name="Ivanova N."/>
            <person name="Pagani I."/>
            <person name="Pati A."/>
            <person name="Goodwin L."/>
            <person name="Nordberg H.P."/>
            <person name="Cantor M.N."/>
            <person name="Hua S.X."/>
            <person name="Woyke T."/>
            <person name="Kerfeld C.A."/>
        </authorList>
    </citation>
    <scope>NUCLEOTIDE SEQUENCE [LARGE SCALE GENOMIC DNA]</scope>
    <source>
        <strain evidence="3">ATCC 27169 / PCC 6605</strain>
    </source>
</reference>
<feature type="domain" description="Putative restriction endonuclease" evidence="1">
    <location>
        <begin position="25"/>
        <end position="185"/>
    </location>
</feature>
<gene>
    <name evidence="2" type="ORF">Cha6605_0628</name>
</gene>
<dbReference type="Proteomes" id="UP000010366">
    <property type="component" value="Chromosome"/>
</dbReference>
<proteinExistence type="predicted"/>
<dbReference type="SUPFAM" id="SSF52980">
    <property type="entry name" value="Restriction endonuclease-like"/>
    <property type="match status" value="1"/>
</dbReference>
<dbReference type="PATRIC" id="fig|1173020.3.peg.737"/>
<dbReference type="RefSeq" id="WP_015158099.1">
    <property type="nucleotide sequence ID" value="NC_019697.1"/>
</dbReference>
<dbReference type="HOGENOM" id="CLU_098557_0_0_3"/>
<dbReference type="KEGG" id="cmp:Cha6605_0628"/>
<sequence>MVAFIPTVAPQLVGERRVVFKNITWQGYQQLLGILGERRSAKLTFDRGILEITMPLEEHEFSGRLIERMILILVVELGLKVKTMGSTTLDRSDLDRGAEPDNAYYIQNQSLVAGRKVDLATDPPPDLVVEVDITHTDINKPTLYAAIGVPEFWRYNGQEWRIYQLQGDRYLELSYSPTFPMVSKEKLYEFLEVAQTDEVAAEVDLRQWVRIDRT</sequence>
<dbReference type="eggNOG" id="COG4636">
    <property type="taxonomic scope" value="Bacteria"/>
</dbReference>
<dbReference type="OrthoDB" id="5768410at2"/>
<name>K9UAP2_CHAP6</name>
<dbReference type="InterPro" id="IPR008538">
    <property type="entry name" value="Uma2"/>
</dbReference>
<dbReference type="CDD" id="cd06260">
    <property type="entry name" value="DUF820-like"/>
    <property type="match status" value="1"/>
</dbReference>
<evidence type="ECO:0000259" key="1">
    <source>
        <dbReference type="Pfam" id="PF05685"/>
    </source>
</evidence>
<dbReference type="EMBL" id="CP003600">
    <property type="protein sequence ID" value="AFY91905.1"/>
    <property type="molecule type" value="Genomic_DNA"/>
</dbReference>
<protein>
    <recommendedName>
        <fullName evidence="1">Putative restriction endonuclease domain-containing protein</fullName>
    </recommendedName>
</protein>
<accession>K9UAP2</accession>
<dbReference type="AlphaFoldDB" id="K9UAP2"/>
<organism evidence="2 3">
    <name type="scientific">Chamaesiphon minutus (strain ATCC 27169 / PCC 6605)</name>
    <dbReference type="NCBI Taxonomy" id="1173020"/>
    <lineage>
        <taxon>Bacteria</taxon>
        <taxon>Bacillati</taxon>
        <taxon>Cyanobacteriota</taxon>
        <taxon>Cyanophyceae</taxon>
        <taxon>Gomontiellales</taxon>
        <taxon>Chamaesiphonaceae</taxon>
        <taxon>Chamaesiphon</taxon>
    </lineage>
</organism>
<dbReference type="STRING" id="1173020.Cha6605_0628"/>
<dbReference type="InterPro" id="IPR011335">
    <property type="entry name" value="Restrct_endonuc-II-like"/>
</dbReference>